<keyword evidence="7" id="KW-1185">Reference proteome</keyword>
<evidence type="ECO:0000313" key="6">
    <source>
        <dbReference type="EMBL" id="CAE6076631.1"/>
    </source>
</evidence>
<organism evidence="6 7">
    <name type="scientific">Arabidopsis arenosa</name>
    <name type="common">Sand rock-cress</name>
    <name type="synonym">Cardaminopsis arenosa</name>
    <dbReference type="NCBI Taxonomy" id="38785"/>
    <lineage>
        <taxon>Eukaryota</taxon>
        <taxon>Viridiplantae</taxon>
        <taxon>Streptophyta</taxon>
        <taxon>Embryophyta</taxon>
        <taxon>Tracheophyta</taxon>
        <taxon>Spermatophyta</taxon>
        <taxon>Magnoliopsida</taxon>
        <taxon>eudicotyledons</taxon>
        <taxon>Gunneridae</taxon>
        <taxon>Pentapetalae</taxon>
        <taxon>rosids</taxon>
        <taxon>malvids</taxon>
        <taxon>Brassicales</taxon>
        <taxon>Brassicaceae</taxon>
        <taxon>Camelineae</taxon>
        <taxon>Arabidopsis</taxon>
    </lineage>
</organism>
<name>A0A8S2AHR7_ARAAE</name>
<dbReference type="CDD" id="cd20401">
    <property type="entry name" value="Tudor_AtPTM-like"/>
    <property type="match status" value="1"/>
</dbReference>
<evidence type="ECO:0000256" key="1">
    <source>
        <dbReference type="ARBA" id="ARBA00010746"/>
    </source>
</evidence>
<dbReference type="PANTHER" id="PTHR21495">
    <property type="entry name" value="NUCLEOPORIN-RELATED"/>
    <property type="match status" value="1"/>
</dbReference>
<dbReference type="GO" id="GO:0048046">
    <property type="term" value="C:apoplast"/>
    <property type="evidence" value="ECO:0007669"/>
    <property type="project" value="UniProtKB-SubCell"/>
</dbReference>
<comment type="similarity">
    <text evidence="1 4">Belongs to the plant dirigent protein family.</text>
</comment>
<sequence length="493" mass="53329">MDNTGSIKQEASSLPPGIFEIPGEPAVVINGVPDEPQTDCMIAKDEPISNGTVGSGEWFVGREVRKFFLGHYYSGLVTKFDKQSGWYRVEYEDGDSEDLDWSELEEVLLPLDVTVPLRATTIFPMASLLLTLFSALLFAATITESEAYSTTVKAPYPGNKPEKLTHLHFYFHDIISGNKPTAVPVARGPATNSSATSFALVAIADDPLTIGPEITSEEIGRAQGMYASADQNNFGLLMAFNLVFTKGEFSGSTASMYGRNPILSKLREFPIIGGTGAFRFARGYAQAKTFVFNITSGDAVVEATTIFPMASLLLALFSALLFAVTITESEAYSTTVKAPYPGHKPEKLTHLHFYFHDVVSAKKPTSVVVATSPTTNSSATAFGMVAVVDDILTVGPEITSEEVGRAQGIFAATDQNKFSLLMAFNLVFTKGEFSGSTASMYGRNPIMSKVREMPIIGGTGAFRFGRGYAQAKTFTFNTTSGNAVVEYNVYIWH</sequence>
<evidence type="ECO:0000256" key="2">
    <source>
        <dbReference type="ARBA" id="ARBA00011738"/>
    </source>
</evidence>
<dbReference type="AlphaFoldDB" id="A0A8S2AHR7"/>
<evidence type="ECO:0000256" key="3">
    <source>
        <dbReference type="ARBA" id="ARBA00022525"/>
    </source>
</evidence>
<dbReference type="GO" id="GO:0009699">
    <property type="term" value="P:phenylpropanoid biosynthetic process"/>
    <property type="evidence" value="ECO:0007669"/>
    <property type="project" value="UniProtKB-ARBA"/>
</dbReference>
<dbReference type="Pfam" id="PF03018">
    <property type="entry name" value="Dirigent"/>
    <property type="match status" value="2"/>
</dbReference>
<dbReference type="InterPro" id="IPR047365">
    <property type="entry name" value="Tudor_AtPTM-like"/>
</dbReference>
<dbReference type="Gene3D" id="2.30.30.140">
    <property type="match status" value="1"/>
</dbReference>
<dbReference type="EMBL" id="LR999455">
    <property type="protein sequence ID" value="CAE6076631.1"/>
    <property type="molecule type" value="Genomic_DNA"/>
</dbReference>
<keyword evidence="3 4" id="KW-0964">Secreted</keyword>
<dbReference type="InterPro" id="IPR004265">
    <property type="entry name" value="Dirigent"/>
</dbReference>
<evidence type="ECO:0000313" key="7">
    <source>
        <dbReference type="Proteomes" id="UP000682877"/>
    </source>
</evidence>
<dbReference type="Pfam" id="PF21743">
    <property type="entry name" value="PTM_DIR17_Tudor"/>
    <property type="match status" value="1"/>
</dbReference>
<dbReference type="Proteomes" id="UP000682877">
    <property type="component" value="Chromosome 5"/>
</dbReference>
<comment type="function">
    <text evidence="4">Dirigent proteins impart stereoselectivity on the phenoxy radical-coupling reaction, yielding optically active lignans from two molecules of coniferyl alcohol in the biosynthesis of lignans, flavonolignans, and alkaloids and thus plays a central role in plant secondary metabolism.</text>
</comment>
<proteinExistence type="inferred from homology"/>
<feature type="domain" description="PTM/DIR17-like Tudor" evidence="5">
    <location>
        <begin position="61"/>
        <end position="108"/>
    </location>
</feature>
<gene>
    <name evidence="6" type="ORF">AARE701A_LOCUS13700</name>
</gene>
<comment type="subcellular location">
    <subcellularLocation>
        <location evidence="4">Secreted</location>
        <location evidence="4">Extracellular space</location>
        <location evidence="4">Apoplast</location>
    </subcellularLocation>
</comment>
<evidence type="ECO:0000256" key="4">
    <source>
        <dbReference type="RuleBase" id="RU363099"/>
    </source>
</evidence>
<accession>A0A8S2AHR7</accession>
<reference evidence="6" key="1">
    <citation type="submission" date="2021-01" db="EMBL/GenBank/DDBJ databases">
        <authorList>
            <person name="Bezrukov I."/>
        </authorList>
    </citation>
    <scope>NUCLEOTIDE SEQUENCE</scope>
</reference>
<dbReference type="InterPro" id="IPR044859">
    <property type="entry name" value="Allene_oxi_cyc_Dirigent"/>
</dbReference>
<keyword evidence="4" id="KW-0052">Apoplast</keyword>
<protein>
    <recommendedName>
        <fullName evidence="4">Dirigent protein</fullName>
    </recommendedName>
</protein>
<evidence type="ECO:0000259" key="5">
    <source>
        <dbReference type="Pfam" id="PF21743"/>
    </source>
</evidence>
<comment type="subunit">
    <text evidence="2 4">Homodimer.</text>
</comment>
<dbReference type="Gene3D" id="2.40.480.10">
    <property type="entry name" value="Allene oxide cyclase-like"/>
    <property type="match status" value="2"/>
</dbReference>